<dbReference type="Proteomes" id="UP000215914">
    <property type="component" value="Chromosome 10"/>
</dbReference>
<gene>
    <name evidence="2" type="ORF">HannXRQ_Chr10g0290841</name>
    <name evidence="1" type="ORF">HanXRQr2_Chr10g0431931</name>
</gene>
<dbReference type="InParanoid" id="A0A251TL53"/>
<evidence type="ECO:0000313" key="2">
    <source>
        <dbReference type="EMBL" id="OTG10721.1"/>
    </source>
</evidence>
<name>A0A251TL53_HELAN</name>
<proteinExistence type="predicted"/>
<dbReference type="AlphaFoldDB" id="A0A251TL53"/>
<sequence>MAWLKNSIIFLETAVSGISKKFNDQEPNQKSWLHAFTYSPVYIITALHCFSSTHSLFFSYHLHYPKHSLCFDNSNRSNIRCRRSKFIGKTPRLLYFRISKNCNTIIDCGDISRQVAMTRLKGSSRQTLGYTRDGAVP</sequence>
<organism evidence="2 3">
    <name type="scientific">Helianthus annuus</name>
    <name type="common">Common sunflower</name>
    <dbReference type="NCBI Taxonomy" id="4232"/>
    <lineage>
        <taxon>Eukaryota</taxon>
        <taxon>Viridiplantae</taxon>
        <taxon>Streptophyta</taxon>
        <taxon>Embryophyta</taxon>
        <taxon>Tracheophyta</taxon>
        <taxon>Spermatophyta</taxon>
        <taxon>Magnoliopsida</taxon>
        <taxon>eudicotyledons</taxon>
        <taxon>Gunneridae</taxon>
        <taxon>Pentapetalae</taxon>
        <taxon>asterids</taxon>
        <taxon>campanulids</taxon>
        <taxon>Asterales</taxon>
        <taxon>Asteraceae</taxon>
        <taxon>Asteroideae</taxon>
        <taxon>Heliantheae alliance</taxon>
        <taxon>Heliantheae</taxon>
        <taxon>Helianthus</taxon>
    </lineage>
</organism>
<evidence type="ECO:0000313" key="1">
    <source>
        <dbReference type="EMBL" id="KAF5785714.1"/>
    </source>
</evidence>
<reference evidence="2" key="2">
    <citation type="submission" date="2017-02" db="EMBL/GenBank/DDBJ databases">
        <title>Sunflower complete genome.</title>
        <authorList>
            <person name="Langlade N."/>
            <person name="Munos S."/>
        </authorList>
    </citation>
    <scope>NUCLEOTIDE SEQUENCE [LARGE SCALE GENOMIC DNA]</scope>
    <source>
        <tissue evidence="2">Leaves</tissue>
    </source>
</reference>
<accession>A0A251TL53</accession>
<reference evidence="1 3" key="1">
    <citation type="journal article" date="2017" name="Nature">
        <title>The sunflower genome provides insights into oil metabolism, flowering and Asterid evolution.</title>
        <authorList>
            <person name="Badouin H."/>
            <person name="Gouzy J."/>
            <person name="Grassa C.J."/>
            <person name="Murat F."/>
            <person name="Staton S.E."/>
            <person name="Cottret L."/>
            <person name="Lelandais-Briere C."/>
            <person name="Owens G.L."/>
            <person name="Carrere S."/>
            <person name="Mayjonade B."/>
            <person name="Legrand L."/>
            <person name="Gill N."/>
            <person name="Kane N.C."/>
            <person name="Bowers J.E."/>
            <person name="Hubner S."/>
            <person name="Bellec A."/>
            <person name="Berard A."/>
            <person name="Berges H."/>
            <person name="Blanchet N."/>
            <person name="Boniface M.C."/>
            <person name="Brunel D."/>
            <person name="Catrice O."/>
            <person name="Chaidir N."/>
            <person name="Claudel C."/>
            <person name="Donnadieu C."/>
            <person name="Faraut T."/>
            <person name="Fievet G."/>
            <person name="Helmstetter N."/>
            <person name="King M."/>
            <person name="Knapp S.J."/>
            <person name="Lai Z."/>
            <person name="Le Paslier M.C."/>
            <person name="Lippi Y."/>
            <person name="Lorenzon L."/>
            <person name="Mandel J.R."/>
            <person name="Marage G."/>
            <person name="Marchand G."/>
            <person name="Marquand E."/>
            <person name="Bret-Mestries E."/>
            <person name="Morien E."/>
            <person name="Nambeesan S."/>
            <person name="Nguyen T."/>
            <person name="Pegot-Espagnet P."/>
            <person name="Pouilly N."/>
            <person name="Raftis F."/>
            <person name="Sallet E."/>
            <person name="Schiex T."/>
            <person name="Thomas J."/>
            <person name="Vandecasteele C."/>
            <person name="Vares D."/>
            <person name="Vear F."/>
            <person name="Vautrin S."/>
            <person name="Crespi M."/>
            <person name="Mangin B."/>
            <person name="Burke J.M."/>
            <person name="Salse J."/>
            <person name="Munos S."/>
            <person name="Vincourt P."/>
            <person name="Rieseberg L.H."/>
            <person name="Langlade N.B."/>
        </authorList>
    </citation>
    <scope>NUCLEOTIDE SEQUENCE [LARGE SCALE GENOMIC DNA]</scope>
    <source>
        <strain evidence="3">cv. SF193</strain>
        <tissue evidence="1">Leaves</tissue>
    </source>
</reference>
<evidence type="ECO:0000313" key="3">
    <source>
        <dbReference type="Proteomes" id="UP000215914"/>
    </source>
</evidence>
<reference evidence="1" key="3">
    <citation type="submission" date="2020-06" db="EMBL/GenBank/DDBJ databases">
        <title>Helianthus annuus Genome sequencing and assembly Release 2.</title>
        <authorList>
            <person name="Gouzy J."/>
            <person name="Langlade N."/>
            <person name="Munos S."/>
        </authorList>
    </citation>
    <scope>NUCLEOTIDE SEQUENCE</scope>
    <source>
        <tissue evidence="1">Leaves</tissue>
    </source>
</reference>
<dbReference type="EMBL" id="MNCJ02000325">
    <property type="protein sequence ID" value="KAF5785714.1"/>
    <property type="molecule type" value="Genomic_DNA"/>
</dbReference>
<dbReference type="EMBL" id="CM007899">
    <property type="protein sequence ID" value="OTG10721.1"/>
    <property type="molecule type" value="Genomic_DNA"/>
</dbReference>
<protein>
    <submittedName>
        <fullName evidence="2">Uncharacterized protein</fullName>
    </submittedName>
</protein>
<keyword evidence="3" id="KW-1185">Reference proteome</keyword>
<dbReference type="Gramene" id="mRNA:HanXRQr2_Chr10g0431931">
    <property type="protein sequence ID" value="mRNA:HanXRQr2_Chr10g0431931"/>
    <property type="gene ID" value="HanXRQr2_Chr10g0431931"/>
</dbReference>